<reference evidence="6" key="1">
    <citation type="journal article" date="2015" name="PLoS Genet.">
        <title>The dynamic genome and transcriptome of the human fungal pathogen Blastomyces and close relative Emmonsia.</title>
        <authorList>
            <person name="Munoz J.F."/>
            <person name="Gauthier G.M."/>
            <person name="Desjardins C.A."/>
            <person name="Gallo J.E."/>
            <person name="Holder J."/>
            <person name="Sullivan T.D."/>
            <person name="Marty A.J."/>
            <person name="Carmen J.C."/>
            <person name="Chen Z."/>
            <person name="Ding L."/>
            <person name="Gujja S."/>
            <person name="Magrini V."/>
            <person name="Misas E."/>
            <person name="Mitreva M."/>
            <person name="Priest M."/>
            <person name="Saif S."/>
            <person name="Whiston E.A."/>
            <person name="Young S."/>
            <person name="Zeng Q."/>
            <person name="Goldman W.E."/>
            <person name="Mardis E.R."/>
            <person name="Taylor J.W."/>
            <person name="McEwen J.G."/>
            <person name="Clay O.K."/>
            <person name="Klein B.S."/>
            <person name="Cuomo C.A."/>
        </authorList>
    </citation>
    <scope>NUCLEOTIDE SEQUENCE [LARGE SCALE GENOMIC DNA]</scope>
    <source>
        <strain evidence="6">UAMH 3008</strain>
    </source>
</reference>
<feature type="compositionally biased region" description="Basic and acidic residues" evidence="2">
    <location>
        <begin position="8"/>
        <end position="73"/>
    </location>
</feature>
<protein>
    <recommendedName>
        <fullName evidence="7">Cell cycle control protein</fullName>
    </recommendedName>
</protein>
<evidence type="ECO:0000313" key="6">
    <source>
        <dbReference type="Proteomes" id="UP000034164"/>
    </source>
</evidence>
<dbReference type="PANTHER" id="PTHR12072:SF5">
    <property type="entry name" value="CWF19-LIKE PROTEIN 2"/>
    <property type="match status" value="1"/>
</dbReference>
<feature type="region of interest" description="Disordered" evidence="2">
    <location>
        <begin position="1"/>
        <end position="227"/>
    </location>
</feature>
<evidence type="ECO:0008006" key="7">
    <source>
        <dbReference type="Google" id="ProtNLM"/>
    </source>
</evidence>
<dbReference type="Pfam" id="PF04677">
    <property type="entry name" value="CwfJ_C_1"/>
    <property type="match status" value="1"/>
</dbReference>
<dbReference type="GO" id="GO:0000398">
    <property type="term" value="P:mRNA splicing, via spliceosome"/>
    <property type="evidence" value="ECO:0007669"/>
    <property type="project" value="TreeGrafter"/>
</dbReference>
<dbReference type="Proteomes" id="UP000034164">
    <property type="component" value="Unassembled WGS sequence"/>
</dbReference>
<gene>
    <name evidence="5" type="ORF">EMCG_03594</name>
</gene>
<evidence type="ECO:0000256" key="1">
    <source>
        <dbReference type="ARBA" id="ARBA00006795"/>
    </source>
</evidence>
<dbReference type="Gene3D" id="3.30.428.10">
    <property type="entry name" value="HIT-like"/>
    <property type="match status" value="1"/>
</dbReference>
<evidence type="ECO:0000259" key="3">
    <source>
        <dbReference type="Pfam" id="PF04676"/>
    </source>
</evidence>
<dbReference type="InterPro" id="IPR006768">
    <property type="entry name" value="Cwf19-like_C_dom-1"/>
</dbReference>
<dbReference type="GO" id="GO:0071014">
    <property type="term" value="C:post-mRNA release spliceosomal complex"/>
    <property type="evidence" value="ECO:0007669"/>
    <property type="project" value="TreeGrafter"/>
</dbReference>
<feature type="compositionally biased region" description="Basic residues" evidence="2">
    <location>
        <begin position="74"/>
        <end position="92"/>
    </location>
</feature>
<dbReference type="InterPro" id="IPR006767">
    <property type="entry name" value="Cwf19-like_C_dom-2"/>
</dbReference>
<dbReference type="OrthoDB" id="2113965at2759"/>
<evidence type="ECO:0000256" key="2">
    <source>
        <dbReference type="SAM" id="MobiDB-lite"/>
    </source>
</evidence>
<feature type="compositionally biased region" description="Acidic residues" evidence="2">
    <location>
        <begin position="205"/>
        <end position="216"/>
    </location>
</feature>
<feature type="compositionally biased region" description="Basic and acidic residues" evidence="2">
    <location>
        <begin position="316"/>
        <end position="327"/>
    </location>
</feature>
<organism evidence="5 6">
    <name type="scientific">[Emmonsia] crescens</name>
    <dbReference type="NCBI Taxonomy" id="73230"/>
    <lineage>
        <taxon>Eukaryota</taxon>
        <taxon>Fungi</taxon>
        <taxon>Dikarya</taxon>
        <taxon>Ascomycota</taxon>
        <taxon>Pezizomycotina</taxon>
        <taxon>Eurotiomycetes</taxon>
        <taxon>Eurotiomycetidae</taxon>
        <taxon>Onygenales</taxon>
        <taxon>Ajellomycetaceae</taxon>
        <taxon>Emergomyces</taxon>
    </lineage>
</organism>
<feature type="compositionally biased region" description="Basic and acidic residues" evidence="2">
    <location>
        <begin position="217"/>
        <end position="227"/>
    </location>
</feature>
<dbReference type="PANTHER" id="PTHR12072">
    <property type="entry name" value="CWF19, CELL CYCLE CONTROL PROTEIN"/>
    <property type="match status" value="1"/>
</dbReference>
<proteinExistence type="inferred from homology"/>
<feature type="compositionally biased region" description="Basic and acidic residues" evidence="2">
    <location>
        <begin position="167"/>
        <end position="179"/>
    </location>
</feature>
<sequence>MTLDDFEKELAASQKEREREKSKEKHREKDRDHDRGRHKPRDKDRDRDGDKGKDKDGDRERERDRGRDRDSHSSNHHSRHHSRRHQSSRHSNSHNEVEDRHRHKRSRHSSSNGDEDRERSHKRRSKREESGKDEEPNIAPPPIHKEEPTGLQRDSWMEAPSALDIDYVQRPKPKQEESPTTRMLQADFALKLHERELNRHLHDINEEEEEEEEEEPEPNKKGMEQPVKHEVDYTFGDAGSQWRMTKLKAVYRQAKETGAKIEEIAIERFGDLRSFDDAREEEVELDRRQTYGEGYVGKEKPSGDFYQERILERGLKEREARDASKEEEPSDLQLHPGQSVEPKPIVTQQMKQAHSTDLNRLKAQMMKAKLRKAPNAAELEAEYDVAVESMANRKDPDVVVLGVMENRLLAGGERPEVRPVENKRGKERGQVQENEDMSIEDMVREERRTRGQAGGEGQRFAERIAKDAKFDNDLEYMDENAAKLAKRVQKSEINLKNIAINEFQKMNRILDSCPLCYQEDTETPPLAPVVSLATRVYLTLPTEPELSEGSTCIVPIQHRRNLLECDDDEWEEIRNFMKSLTRMYHDQGRDVIFYENAAQPQRHRHAAMEVVPLPYSLGETSPAFFKEAILAADEEWTQHKKLIDTLAQARAGMGKLAFRRTIAKEMPYFHVWFELDGGLGHIVEDANRWPRGDLFAREVIGGMLDLGPDVIKRQGRWHRGADGRVDGFKKRWRKFDWTRVLAEG</sequence>
<feature type="domain" description="Cwf19-like C-terminal" evidence="4">
    <location>
        <begin position="501"/>
        <end position="626"/>
    </location>
</feature>
<feature type="region of interest" description="Disordered" evidence="2">
    <location>
        <begin position="415"/>
        <end position="435"/>
    </location>
</feature>
<name>A0A0G2HVX4_9EURO</name>
<dbReference type="Pfam" id="PF04676">
    <property type="entry name" value="CwfJ_C_2"/>
    <property type="match status" value="1"/>
</dbReference>
<feature type="compositionally biased region" description="Basic and acidic residues" evidence="2">
    <location>
        <begin position="126"/>
        <end position="135"/>
    </location>
</feature>
<feature type="domain" description="Cwf19-like protein C-terminal" evidence="3">
    <location>
        <begin position="635"/>
        <end position="738"/>
    </location>
</feature>
<comment type="caution">
    <text evidence="5">The sequence shown here is derived from an EMBL/GenBank/DDBJ whole genome shotgun (WGS) entry which is preliminary data.</text>
</comment>
<feature type="compositionally biased region" description="Basic and acidic residues" evidence="2">
    <location>
        <begin position="415"/>
        <end position="430"/>
    </location>
</feature>
<feature type="region of interest" description="Disordered" evidence="2">
    <location>
        <begin position="316"/>
        <end position="342"/>
    </location>
</feature>
<feature type="compositionally biased region" description="Basic and acidic residues" evidence="2">
    <location>
        <begin position="190"/>
        <end position="204"/>
    </location>
</feature>
<evidence type="ECO:0000259" key="4">
    <source>
        <dbReference type="Pfam" id="PF04677"/>
    </source>
</evidence>
<dbReference type="AlphaFoldDB" id="A0A0G2HVX4"/>
<dbReference type="SUPFAM" id="SSF54197">
    <property type="entry name" value="HIT-like"/>
    <property type="match status" value="1"/>
</dbReference>
<dbReference type="InterPro" id="IPR040194">
    <property type="entry name" value="Cwf19-like"/>
</dbReference>
<evidence type="ECO:0000313" key="5">
    <source>
        <dbReference type="EMBL" id="KKZ61895.1"/>
    </source>
</evidence>
<dbReference type="VEuPathDB" id="FungiDB:EMCG_03594"/>
<dbReference type="EMBL" id="LCZI01001216">
    <property type="protein sequence ID" value="KKZ61895.1"/>
    <property type="molecule type" value="Genomic_DNA"/>
</dbReference>
<accession>A0A0G2HVX4</accession>
<comment type="similarity">
    <text evidence="1">Belongs to the CWF19 family.</text>
</comment>
<dbReference type="InterPro" id="IPR036265">
    <property type="entry name" value="HIT-like_sf"/>
</dbReference>